<dbReference type="Gene3D" id="6.10.340.10">
    <property type="match status" value="1"/>
</dbReference>
<dbReference type="EC" id="2.7.13.3" evidence="3"/>
<dbReference type="InterPro" id="IPR036097">
    <property type="entry name" value="HisK_dim/P_sf"/>
</dbReference>
<dbReference type="SUPFAM" id="SSF47384">
    <property type="entry name" value="Homodimeric domain of signal transducing histidine kinase"/>
    <property type="match status" value="1"/>
</dbReference>
<evidence type="ECO:0000256" key="9">
    <source>
        <dbReference type="SAM" id="Phobius"/>
    </source>
</evidence>
<feature type="transmembrane region" description="Helical" evidence="9">
    <location>
        <begin position="7"/>
        <end position="32"/>
    </location>
</feature>
<evidence type="ECO:0000256" key="5">
    <source>
        <dbReference type="ARBA" id="ARBA00022679"/>
    </source>
</evidence>
<dbReference type="GO" id="GO:0004721">
    <property type="term" value="F:phosphoprotein phosphatase activity"/>
    <property type="evidence" value="ECO:0007669"/>
    <property type="project" value="TreeGrafter"/>
</dbReference>
<keyword evidence="6 11" id="KW-0418">Kinase</keyword>
<dbReference type="InterPro" id="IPR003594">
    <property type="entry name" value="HATPase_dom"/>
</dbReference>
<dbReference type="InterPro" id="IPR004358">
    <property type="entry name" value="Sig_transdc_His_kin-like_C"/>
</dbReference>
<dbReference type="Proteomes" id="UP000184389">
    <property type="component" value="Unassembled WGS sequence"/>
</dbReference>
<dbReference type="PANTHER" id="PTHR45453">
    <property type="entry name" value="PHOSPHATE REGULON SENSOR PROTEIN PHOR"/>
    <property type="match status" value="1"/>
</dbReference>
<evidence type="ECO:0000259" key="10">
    <source>
        <dbReference type="PROSITE" id="PS50109"/>
    </source>
</evidence>
<dbReference type="PANTHER" id="PTHR45453:SF1">
    <property type="entry name" value="PHOSPHATE REGULON SENSOR PROTEIN PHOR"/>
    <property type="match status" value="1"/>
</dbReference>
<dbReference type="GO" id="GO:0016036">
    <property type="term" value="P:cellular response to phosphate starvation"/>
    <property type="evidence" value="ECO:0007669"/>
    <property type="project" value="TreeGrafter"/>
</dbReference>
<reference evidence="11 12" key="1">
    <citation type="submission" date="2016-11" db="EMBL/GenBank/DDBJ databases">
        <authorList>
            <person name="Jaros S."/>
            <person name="Januszkiewicz K."/>
            <person name="Wedrychowicz H."/>
        </authorList>
    </citation>
    <scope>NUCLEOTIDE SEQUENCE [LARGE SCALE GENOMIC DNA]</scope>
    <source>
        <strain evidence="11 12">DSM 13106</strain>
    </source>
</reference>
<evidence type="ECO:0000256" key="3">
    <source>
        <dbReference type="ARBA" id="ARBA00012438"/>
    </source>
</evidence>
<evidence type="ECO:0000256" key="2">
    <source>
        <dbReference type="ARBA" id="ARBA00004370"/>
    </source>
</evidence>
<evidence type="ECO:0000256" key="6">
    <source>
        <dbReference type="ARBA" id="ARBA00022777"/>
    </source>
</evidence>
<keyword evidence="7" id="KW-0902">Two-component regulatory system</keyword>
<dbReference type="GO" id="GO:0000155">
    <property type="term" value="F:phosphorelay sensor kinase activity"/>
    <property type="evidence" value="ECO:0007669"/>
    <property type="project" value="InterPro"/>
</dbReference>
<organism evidence="11 12">
    <name type="scientific">Sporanaerobacter acetigenes DSM 13106</name>
    <dbReference type="NCBI Taxonomy" id="1123281"/>
    <lineage>
        <taxon>Bacteria</taxon>
        <taxon>Bacillati</taxon>
        <taxon>Bacillota</taxon>
        <taxon>Tissierellia</taxon>
        <taxon>Tissierellales</taxon>
        <taxon>Sporanaerobacteraceae</taxon>
        <taxon>Sporanaerobacter</taxon>
    </lineage>
</organism>
<evidence type="ECO:0000256" key="7">
    <source>
        <dbReference type="ARBA" id="ARBA00023012"/>
    </source>
</evidence>
<gene>
    <name evidence="11" type="ORF">SAMN02745180_02257</name>
</gene>
<dbReference type="SUPFAM" id="SSF55785">
    <property type="entry name" value="PYP-like sensor domain (PAS domain)"/>
    <property type="match status" value="1"/>
</dbReference>
<evidence type="ECO:0000313" key="11">
    <source>
        <dbReference type="EMBL" id="SHI12326.1"/>
    </source>
</evidence>
<name>A0A1M5YJY0_9FIRM</name>
<dbReference type="PRINTS" id="PR00344">
    <property type="entry name" value="BCTRLSENSOR"/>
</dbReference>
<dbReference type="SMART" id="SM00387">
    <property type="entry name" value="HATPase_c"/>
    <property type="match status" value="1"/>
</dbReference>
<keyword evidence="8 9" id="KW-0472">Membrane</keyword>
<keyword evidence="4" id="KW-0597">Phosphoprotein</keyword>
<dbReference type="SMART" id="SM00388">
    <property type="entry name" value="HisKA"/>
    <property type="match status" value="1"/>
</dbReference>
<dbReference type="SUPFAM" id="SSF55874">
    <property type="entry name" value="ATPase domain of HSP90 chaperone/DNA topoisomerase II/histidine kinase"/>
    <property type="match status" value="1"/>
</dbReference>
<comment type="subcellular location">
    <subcellularLocation>
        <location evidence="2">Membrane</location>
    </subcellularLocation>
</comment>
<dbReference type="OrthoDB" id="9813151at2"/>
<protein>
    <recommendedName>
        <fullName evidence="3">histidine kinase</fullName>
        <ecNumber evidence="3">2.7.13.3</ecNumber>
    </recommendedName>
</protein>
<dbReference type="FunFam" id="3.30.565.10:FF:000006">
    <property type="entry name" value="Sensor histidine kinase WalK"/>
    <property type="match status" value="1"/>
</dbReference>
<dbReference type="GO" id="GO:0005886">
    <property type="term" value="C:plasma membrane"/>
    <property type="evidence" value="ECO:0007669"/>
    <property type="project" value="TreeGrafter"/>
</dbReference>
<evidence type="ECO:0000256" key="4">
    <source>
        <dbReference type="ARBA" id="ARBA00022553"/>
    </source>
</evidence>
<keyword evidence="12" id="KW-1185">Reference proteome</keyword>
<evidence type="ECO:0000256" key="1">
    <source>
        <dbReference type="ARBA" id="ARBA00000085"/>
    </source>
</evidence>
<dbReference type="FunFam" id="1.10.287.130:FF:000001">
    <property type="entry name" value="Two-component sensor histidine kinase"/>
    <property type="match status" value="1"/>
</dbReference>
<comment type="catalytic activity">
    <reaction evidence="1">
        <text>ATP + protein L-histidine = ADP + protein N-phospho-L-histidine.</text>
        <dbReference type="EC" id="2.7.13.3"/>
    </reaction>
</comment>
<proteinExistence type="predicted"/>
<accession>A0A1M5YJY0</accession>
<dbReference type="CDD" id="cd00082">
    <property type="entry name" value="HisKA"/>
    <property type="match status" value="1"/>
</dbReference>
<dbReference type="Gene3D" id="3.30.565.10">
    <property type="entry name" value="Histidine kinase-like ATPase, C-terminal domain"/>
    <property type="match status" value="1"/>
</dbReference>
<dbReference type="InterPro" id="IPR036890">
    <property type="entry name" value="HATPase_C_sf"/>
</dbReference>
<keyword evidence="9" id="KW-0812">Transmembrane</keyword>
<dbReference type="RefSeq" id="WP_072744903.1">
    <property type="nucleotide sequence ID" value="NZ_FQXR01000012.1"/>
</dbReference>
<dbReference type="CDD" id="cd00075">
    <property type="entry name" value="HATPase"/>
    <property type="match status" value="1"/>
</dbReference>
<dbReference type="PROSITE" id="PS50109">
    <property type="entry name" value="HIS_KIN"/>
    <property type="match status" value="1"/>
</dbReference>
<feature type="domain" description="Histidine kinase" evidence="10">
    <location>
        <begin position="354"/>
        <end position="567"/>
    </location>
</feature>
<dbReference type="Gene3D" id="1.10.287.130">
    <property type="match status" value="1"/>
</dbReference>
<dbReference type="InterPro" id="IPR003661">
    <property type="entry name" value="HisK_dim/P_dom"/>
</dbReference>
<dbReference type="InterPro" id="IPR035965">
    <property type="entry name" value="PAS-like_dom_sf"/>
</dbReference>
<dbReference type="AlphaFoldDB" id="A0A1M5YJY0"/>
<keyword evidence="5" id="KW-0808">Transferase</keyword>
<sequence length="571" mass="64988">MRRKIFLNFVSLAIVSSILTAVLISVIFYNFYLDSEWKSLKNTAYTISGTIEHIKYDDFQYLINIKKKSPNIRITIINSQGKVLFDTDMEQSKMENHLERPEVKEAIRNGTGESTRYSTTLGQDTHYFSVLLSDGSILRISQDYDNIFTAMGSILPGIIVIVLLVIFLSFFMSSLLSKKILKPIKMATENIDKIISGVNLSEFEIYDELLPFTQAVNRQSLEIKKYVNELKEKADTIETITENMSEGFILIEENKKIVSLNNSAIKLLDAKDDKDYYKESFIVLSRDIEINKTLDKVLKTGENKEILVYLSNRYLNVYINPVVNDGKVIGVMILIVNNTDKYRAEKMRREFSANVSHELKTPLTSINGYAEIIESGLTSKEDTVKFAGIIRKEGNRLLELIDSIIRLSKLDEDFSSKEFDFVDLYEMANNISQNFDIAAKGKNINIVVEGNHNKVQADKSMMEELLYNLIDNAIKYNKIDGTVNVKIQDEINSTILTISDTGIGIPKEAQERVFERFYMVDKSRGNKSTGLGLSIVKHIVEYHNGIINLKSQVGHGTKIKIELPFIQLKNS</sequence>
<dbReference type="STRING" id="1123281.SAMN02745180_02257"/>
<keyword evidence="9" id="KW-1133">Transmembrane helix</keyword>
<evidence type="ECO:0000313" key="12">
    <source>
        <dbReference type="Proteomes" id="UP000184389"/>
    </source>
</evidence>
<feature type="transmembrane region" description="Helical" evidence="9">
    <location>
        <begin position="154"/>
        <end position="176"/>
    </location>
</feature>
<dbReference type="Pfam" id="PF02518">
    <property type="entry name" value="HATPase_c"/>
    <property type="match status" value="1"/>
</dbReference>
<dbReference type="InterPro" id="IPR005467">
    <property type="entry name" value="His_kinase_dom"/>
</dbReference>
<evidence type="ECO:0000256" key="8">
    <source>
        <dbReference type="ARBA" id="ARBA00023136"/>
    </source>
</evidence>
<dbReference type="InterPro" id="IPR050351">
    <property type="entry name" value="BphY/WalK/GraS-like"/>
</dbReference>
<dbReference type="Gene3D" id="3.30.450.20">
    <property type="entry name" value="PAS domain"/>
    <property type="match status" value="1"/>
</dbReference>
<dbReference type="EMBL" id="FQXR01000012">
    <property type="protein sequence ID" value="SHI12326.1"/>
    <property type="molecule type" value="Genomic_DNA"/>
</dbReference>
<dbReference type="Pfam" id="PF00512">
    <property type="entry name" value="HisKA"/>
    <property type="match status" value="1"/>
</dbReference>